<dbReference type="Proteomes" id="UP000216020">
    <property type="component" value="Unassembled WGS sequence"/>
</dbReference>
<dbReference type="AlphaFoldDB" id="A0A261SN88"/>
<proteinExistence type="predicted"/>
<accession>A0A261SN88</accession>
<dbReference type="CDD" id="cd00657">
    <property type="entry name" value="Ferritin_like"/>
    <property type="match status" value="1"/>
</dbReference>
<dbReference type="InterPro" id="IPR012347">
    <property type="entry name" value="Ferritin-like"/>
</dbReference>
<reference evidence="2" key="1">
    <citation type="submission" date="2017-05" db="EMBL/GenBank/DDBJ databases">
        <title>Complete and WGS of Bordetella genogroups.</title>
        <authorList>
            <person name="Spilker T."/>
            <person name="Lipuma J."/>
        </authorList>
    </citation>
    <scope>NUCLEOTIDE SEQUENCE [LARGE SCALE GENOMIC DNA]</scope>
    <source>
        <strain evidence="2">AU16122</strain>
    </source>
</reference>
<protein>
    <recommendedName>
        <fullName evidence="3">Ferritin-like domain-containing protein</fullName>
    </recommendedName>
</protein>
<comment type="caution">
    <text evidence="1">The sequence shown here is derived from an EMBL/GenBank/DDBJ whole genome shotgun (WGS) entry which is preliminary data.</text>
</comment>
<evidence type="ECO:0000313" key="1">
    <source>
        <dbReference type="EMBL" id="OZI38585.1"/>
    </source>
</evidence>
<gene>
    <name evidence="1" type="ORF">CAL29_03385</name>
</gene>
<dbReference type="EMBL" id="NEVM01000001">
    <property type="protein sequence ID" value="OZI38585.1"/>
    <property type="molecule type" value="Genomic_DNA"/>
</dbReference>
<dbReference type="OrthoDB" id="8703683at2"/>
<dbReference type="Gene3D" id="1.20.1260.10">
    <property type="match status" value="1"/>
</dbReference>
<organism evidence="1 2">
    <name type="scientific">Bordetella genomosp. 10</name>
    <dbReference type="NCBI Taxonomy" id="1416804"/>
    <lineage>
        <taxon>Bacteria</taxon>
        <taxon>Pseudomonadati</taxon>
        <taxon>Pseudomonadota</taxon>
        <taxon>Betaproteobacteria</taxon>
        <taxon>Burkholderiales</taxon>
        <taxon>Alcaligenaceae</taxon>
        <taxon>Bordetella</taxon>
    </lineage>
</organism>
<name>A0A261SN88_9BORD</name>
<dbReference type="SUPFAM" id="SSF47240">
    <property type="entry name" value="Ferritin-like"/>
    <property type="match status" value="1"/>
</dbReference>
<dbReference type="RefSeq" id="WP_094852681.1">
    <property type="nucleotide sequence ID" value="NZ_NEVM01000001.1"/>
</dbReference>
<keyword evidence="2" id="KW-1185">Reference proteome</keyword>
<evidence type="ECO:0008006" key="3">
    <source>
        <dbReference type="Google" id="ProtNLM"/>
    </source>
</evidence>
<sequence length="261" mass="29285">MPTSAPNTPDAPDARDVHACLLPPPARGWPRLQARLVDRIKRAALRRLHASQAGEVLLLRMYLIGEASTEQALQDEWTSQDSPAWLSRQAARHLEEERGHVRMFADAIAQRGGSTHTGEPDWLSRRKIARWKRLALRHAPHFSQGVLVPAYAIGLCAEQMGVRVLRRHCDTIGADHPLHPLLAGVLDDESRHVRLCMHTLTRIVATPELPRLEALLREIRGIERGFGISGSIGMYLAGWLCAWRSRPAADAMRTPERDPHR</sequence>
<dbReference type="InterPro" id="IPR009078">
    <property type="entry name" value="Ferritin-like_SF"/>
</dbReference>
<evidence type="ECO:0000313" key="2">
    <source>
        <dbReference type="Proteomes" id="UP000216020"/>
    </source>
</evidence>